<dbReference type="Proteomes" id="UP000295124">
    <property type="component" value="Unassembled WGS sequence"/>
</dbReference>
<dbReference type="EMBL" id="SMKX01000060">
    <property type="protein sequence ID" value="TDD58012.1"/>
    <property type="molecule type" value="Genomic_DNA"/>
</dbReference>
<evidence type="ECO:0000313" key="2">
    <source>
        <dbReference type="EMBL" id="TDD58012.1"/>
    </source>
</evidence>
<sequence>MLTTVAELLPELMLKERAVLNTSPVEHRPTIGSMYEGLSLDILGRAIPDGLDLNLVTSFAVDDDGNMSGQLDRMLVRGADIPVPYTTAFQCTSEM</sequence>
<dbReference type="InterPro" id="IPR046537">
    <property type="entry name" value="DUF6602"/>
</dbReference>
<accession>A0A4R4ZMD2</accession>
<protein>
    <recommendedName>
        <fullName evidence="1">DUF6602 domain-containing protein</fullName>
    </recommendedName>
</protein>
<evidence type="ECO:0000313" key="3">
    <source>
        <dbReference type="Proteomes" id="UP000295124"/>
    </source>
</evidence>
<dbReference type="OrthoDB" id="1550554at2"/>
<evidence type="ECO:0000259" key="1">
    <source>
        <dbReference type="Pfam" id="PF20247"/>
    </source>
</evidence>
<gene>
    <name evidence="2" type="ORF">E1263_20870</name>
</gene>
<organism evidence="2 3">
    <name type="scientific">Kribbella antibiotica</name>
    <dbReference type="NCBI Taxonomy" id="190195"/>
    <lineage>
        <taxon>Bacteria</taxon>
        <taxon>Bacillati</taxon>
        <taxon>Actinomycetota</taxon>
        <taxon>Actinomycetes</taxon>
        <taxon>Propionibacteriales</taxon>
        <taxon>Kribbellaceae</taxon>
        <taxon>Kribbella</taxon>
    </lineage>
</organism>
<dbReference type="AlphaFoldDB" id="A0A4R4ZMD2"/>
<keyword evidence="3" id="KW-1185">Reference proteome</keyword>
<dbReference type="Pfam" id="PF20247">
    <property type="entry name" value="DUF6602"/>
    <property type="match status" value="1"/>
</dbReference>
<reference evidence="2 3" key="1">
    <citation type="submission" date="2019-03" db="EMBL/GenBank/DDBJ databases">
        <title>Draft genome sequences of novel Actinobacteria.</title>
        <authorList>
            <person name="Sahin N."/>
            <person name="Ay H."/>
            <person name="Saygin H."/>
        </authorList>
    </citation>
    <scope>NUCLEOTIDE SEQUENCE [LARGE SCALE GENOMIC DNA]</scope>
    <source>
        <strain evidence="2 3">JCM 13523</strain>
    </source>
</reference>
<name>A0A4R4ZMD2_9ACTN</name>
<proteinExistence type="predicted"/>
<dbReference type="RefSeq" id="WP_132169874.1">
    <property type="nucleotide sequence ID" value="NZ_SMKX01000060.1"/>
</dbReference>
<comment type="caution">
    <text evidence="2">The sequence shown here is derived from an EMBL/GenBank/DDBJ whole genome shotgun (WGS) entry which is preliminary data.</text>
</comment>
<feature type="domain" description="DUF6602" evidence="1">
    <location>
        <begin position="23"/>
        <end position="86"/>
    </location>
</feature>